<dbReference type="PANTHER" id="PTHR43372:SF1">
    <property type="entry name" value="LD38433P"/>
    <property type="match status" value="1"/>
</dbReference>
<sequence>MATENVSSKKDKSEHRKTKTNKICKGMLVNILKSIYFFLRLYLDMLVDYLFSLYWDEYRKPIPDLEDKHYNLMLSAVSLAEKIRKKELKSVDLVTACIERIKQVNPILNAVTDERYEAALQEAREVDEKIENGLSEEAFKKQPFLGVPFTAKESHAVKGMLHTLGVKSRKNERVDYDAECVRLLRESGAIPVAVTNVPEINKWQETNNMVFGRTNNPYHTGHVVGGSSGGEAALCAALASPISLCSDIGGSTRMPAYFCGLFGYNCTAGHTSLKGSALRSGLDPTMASIGFVSKHCEDLAPLVKIVAGEKAHLLDLDKEVNVKTLKFYYVDSVKDIRISPLNSDVKKTMNKIVTRLTQQAVSIDKVPKPYYHPGFDYCFSLWRHAMTKETENFAKLLTNNKGVANGLMELGKKLIGKSDYTMAAIFKLLDDQVMPATPPAWAERLTHSLAEDLAETLGDNGVLLFPSAPSAAPAHGALYLRPYNFALWGIFNTIHFPSVQVPMGLNAAGLPLGVQVVAAPRRDALALAAAAHLEQQFGGYEPPCKVLH</sequence>
<feature type="domain" description="Amidase" evidence="2">
    <location>
        <begin position="92"/>
        <end position="525"/>
    </location>
</feature>
<dbReference type="Proteomes" id="UP000838878">
    <property type="component" value="Chromosome 2"/>
</dbReference>
<dbReference type="SUPFAM" id="SSF75304">
    <property type="entry name" value="Amidase signature (AS) enzymes"/>
    <property type="match status" value="1"/>
</dbReference>
<dbReference type="Gene3D" id="3.90.1300.10">
    <property type="entry name" value="Amidase signature (AS) domain"/>
    <property type="match status" value="1"/>
</dbReference>
<dbReference type="InterPro" id="IPR036928">
    <property type="entry name" value="AS_sf"/>
</dbReference>
<dbReference type="GO" id="GO:0012505">
    <property type="term" value="C:endomembrane system"/>
    <property type="evidence" value="ECO:0007669"/>
    <property type="project" value="TreeGrafter"/>
</dbReference>
<reference evidence="3" key="1">
    <citation type="submission" date="2021-12" db="EMBL/GenBank/DDBJ databases">
        <authorList>
            <person name="Martin H S."/>
        </authorList>
    </citation>
    <scope>NUCLEOTIDE SEQUENCE</scope>
</reference>
<feature type="active site" description="Acyl-ester intermediate" evidence="1">
    <location>
        <position position="251"/>
    </location>
</feature>
<dbReference type="PANTHER" id="PTHR43372">
    <property type="entry name" value="FATTY-ACID AMIDE HYDROLASE"/>
    <property type="match status" value="1"/>
</dbReference>
<dbReference type="OrthoDB" id="6428749at2759"/>
<evidence type="ECO:0000313" key="3">
    <source>
        <dbReference type="EMBL" id="CAH0720511.1"/>
    </source>
</evidence>
<dbReference type="EMBL" id="OV170222">
    <property type="protein sequence ID" value="CAH0720511.1"/>
    <property type="molecule type" value="Genomic_DNA"/>
</dbReference>
<dbReference type="InterPro" id="IPR023631">
    <property type="entry name" value="Amidase_dom"/>
</dbReference>
<feature type="active site" description="Charge relay system" evidence="1">
    <location>
        <position position="152"/>
    </location>
</feature>
<dbReference type="InterPro" id="IPR052739">
    <property type="entry name" value="FAAH2"/>
</dbReference>
<name>A0A8J9YBQ3_9NEOP</name>
<proteinExistence type="predicted"/>
<accession>A0A8J9YBQ3</accession>
<evidence type="ECO:0000256" key="1">
    <source>
        <dbReference type="PIRSR" id="PIRSR001221-1"/>
    </source>
</evidence>
<feature type="non-terminal residue" evidence="3">
    <location>
        <position position="548"/>
    </location>
</feature>
<evidence type="ECO:0000259" key="2">
    <source>
        <dbReference type="Pfam" id="PF01425"/>
    </source>
</evidence>
<keyword evidence="4" id="KW-1185">Reference proteome</keyword>
<dbReference type="AlphaFoldDB" id="A0A8J9YBQ3"/>
<feature type="active site" description="Charge relay system" evidence="1">
    <location>
        <position position="227"/>
    </location>
</feature>
<dbReference type="Pfam" id="PF01425">
    <property type="entry name" value="Amidase"/>
    <property type="match status" value="1"/>
</dbReference>
<evidence type="ECO:0000313" key="4">
    <source>
        <dbReference type="Proteomes" id="UP000838878"/>
    </source>
</evidence>
<organism evidence="3 4">
    <name type="scientific">Brenthis ino</name>
    <name type="common">lesser marbled fritillary</name>
    <dbReference type="NCBI Taxonomy" id="405034"/>
    <lineage>
        <taxon>Eukaryota</taxon>
        <taxon>Metazoa</taxon>
        <taxon>Ecdysozoa</taxon>
        <taxon>Arthropoda</taxon>
        <taxon>Hexapoda</taxon>
        <taxon>Insecta</taxon>
        <taxon>Pterygota</taxon>
        <taxon>Neoptera</taxon>
        <taxon>Endopterygota</taxon>
        <taxon>Lepidoptera</taxon>
        <taxon>Glossata</taxon>
        <taxon>Ditrysia</taxon>
        <taxon>Papilionoidea</taxon>
        <taxon>Nymphalidae</taxon>
        <taxon>Heliconiinae</taxon>
        <taxon>Argynnini</taxon>
        <taxon>Brenthis</taxon>
    </lineage>
</organism>
<protein>
    <recommendedName>
        <fullName evidence="2">Amidase domain-containing protein</fullName>
    </recommendedName>
</protein>
<gene>
    <name evidence="3" type="ORF">BINO364_LOCUS6731</name>
</gene>